<name>A0ABQ8EH82_BRANA</name>
<dbReference type="Pfam" id="PF00112">
    <property type="entry name" value="Peptidase_C1"/>
    <property type="match status" value="1"/>
</dbReference>
<dbReference type="InterPro" id="IPR000668">
    <property type="entry name" value="Peptidase_C1A_C"/>
</dbReference>
<evidence type="ECO:0000256" key="1">
    <source>
        <dbReference type="ARBA" id="ARBA00008455"/>
    </source>
</evidence>
<evidence type="ECO:0000259" key="5">
    <source>
        <dbReference type="SMART" id="SM00645"/>
    </source>
</evidence>
<organism evidence="6 7">
    <name type="scientific">Brassica napus</name>
    <name type="common">Rape</name>
    <dbReference type="NCBI Taxonomy" id="3708"/>
    <lineage>
        <taxon>Eukaryota</taxon>
        <taxon>Viridiplantae</taxon>
        <taxon>Streptophyta</taxon>
        <taxon>Embryophyta</taxon>
        <taxon>Tracheophyta</taxon>
        <taxon>Spermatophyta</taxon>
        <taxon>Magnoliopsida</taxon>
        <taxon>eudicotyledons</taxon>
        <taxon>Gunneridae</taxon>
        <taxon>Pentapetalae</taxon>
        <taxon>rosids</taxon>
        <taxon>malvids</taxon>
        <taxon>Brassicales</taxon>
        <taxon>Brassicaceae</taxon>
        <taxon>Brassiceae</taxon>
        <taxon>Brassica</taxon>
    </lineage>
</organism>
<gene>
    <name evidence="6" type="ORF">HID58_000598</name>
</gene>
<sequence length="388" mass="45190">LAKEKKKRQCQKLEKVQTKQNVHVYLLIFRKKFVRVLDEIIKLVHPQFQAVVADVLQLVPQDILALITEAKRDSTVRIMEYLIPDCLKGKEWQEIMGELRHQRDHDVCWAIVVSELIRAMRIIDGRQTDKTIRYSPQDLIDFSDKDKRRTEQKSGHYCYTLNLIKGMEYVVENGIQREEDRPFKGCPENVAERKPSEFAYIEKFVRLRSLEDALLQLAHHPIGAALAMFQPEYREIGKKIYRGPANRFSRFVGLHAISLMAVYEDENGEKYILGRASHGDDFGDHGYIRISLEAMLLYIPTPGEAIDDKFSKYFSKPAPLLSRFSYPKLLSLKDEEAKRVKHAKQISKKKAWMMIKKRLMERNKQGVDNQFIFFFCFAYAANPPCLSG</sequence>
<proteinExistence type="inferred from homology"/>
<dbReference type="SMART" id="SM00645">
    <property type="entry name" value="Pept_C1"/>
    <property type="match status" value="1"/>
</dbReference>
<dbReference type="EMBL" id="JAGKQM010000001">
    <property type="protein sequence ID" value="KAH0940961.1"/>
    <property type="molecule type" value="Genomic_DNA"/>
</dbReference>
<comment type="similarity">
    <text evidence="1">Belongs to the peptidase C1 family.</text>
</comment>
<accession>A0ABQ8EH82</accession>
<keyword evidence="7" id="KW-1185">Reference proteome</keyword>
<dbReference type="Proteomes" id="UP000824890">
    <property type="component" value="Unassembled WGS sequence"/>
</dbReference>
<keyword evidence="4" id="KW-0788">Thiol protease</keyword>
<evidence type="ECO:0000313" key="7">
    <source>
        <dbReference type="Proteomes" id="UP000824890"/>
    </source>
</evidence>
<dbReference type="PANTHER" id="PTHR12411">
    <property type="entry name" value="CYSTEINE PROTEASE FAMILY C1-RELATED"/>
    <property type="match status" value="1"/>
</dbReference>
<keyword evidence="3" id="KW-0378">Hydrolase</keyword>
<evidence type="ECO:0000313" key="6">
    <source>
        <dbReference type="EMBL" id="KAH0940961.1"/>
    </source>
</evidence>
<reference evidence="6 7" key="1">
    <citation type="submission" date="2021-05" db="EMBL/GenBank/DDBJ databases">
        <title>Genome Assembly of Synthetic Allotetraploid Brassica napus Reveals Homoeologous Exchanges between Subgenomes.</title>
        <authorList>
            <person name="Davis J.T."/>
        </authorList>
    </citation>
    <scope>NUCLEOTIDE SEQUENCE [LARGE SCALE GENOMIC DNA]</scope>
    <source>
        <strain evidence="7">cv. Da-Ae</strain>
        <tissue evidence="6">Seedling</tissue>
    </source>
</reference>
<feature type="non-terminal residue" evidence="6">
    <location>
        <position position="1"/>
    </location>
</feature>
<dbReference type="SUPFAM" id="SSF54001">
    <property type="entry name" value="Cysteine proteinases"/>
    <property type="match status" value="1"/>
</dbReference>
<dbReference type="InterPro" id="IPR038765">
    <property type="entry name" value="Papain-like_cys_pep_sf"/>
</dbReference>
<evidence type="ECO:0000256" key="2">
    <source>
        <dbReference type="ARBA" id="ARBA00022670"/>
    </source>
</evidence>
<keyword evidence="2" id="KW-0645">Protease</keyword>
<protein>
    <recommendedName>
        <fullName evidence="5">Peptidase C1A papain C-terminal domain-containing protein</fullName>
    </recommendedName>
</protein>
<evidence type="ECO:0000256" key="4">
    <source>
        <dbReference type="ARBA" id="ARBA00022807"/>
    </source>
</evidence>
<dbReference type="InterPro" id="IPR013128">
    <property type="entry name" value="Peptidase_C1A"/>
</dbReference>
<feature type="domain" description="Peptidase C1A papain C-terminal" evidence="5">
    <location>
        <begin position="83"/>
        <end position="301"/>
    </location>
</feature>
<comment type="caution">
    <text evidence="6">The sequence shown here is derived from an EMBL/GenBank/DDBJ whole genome shotgun (WGS) entry which is preliminary data.</text>
</comment>
<dbReference type="Gene3D" id="3.90.70.10">
    <property type="entry name" value="Cysteine proteinases"/>
    <property type="match status" value="1"/>
</dbReference>
<evidence type="ECO:0000256" key="3">
    <source>
        <dbReference type="ARBA" id="ARBA00022801"/>
    </source>
</evidence>